<dbReference type="AlphaFoldDB" id="A0A8T9QG60"/>
<feature type="region of interest" description="Disordered" evidence="1">
    <location>
        <begin position="272"/>
        <end position="291"/>
    </location>
</feature>
<sequence>MFKGIITHIALSNSGDFANSFVLSGYSPTYLLEDGVQRRTFQKQGLQEIFNEVLKPYPRNLVSFQSPKPQHQPPVKYVVQYGESNYTFLSRLADSYGEWFYYDGESIRLGKPTDSQALPFTVIGTEGFSMAVELRPTKFKMGRYDYLAHKPYQGTSESQSLGKLNPFAAFALQKSDALFSQPSQFQADRHIRDQGQLDTAIKEWKANQVSGLVSFYGNGENTGFGVGKVIEVQGVSPTGKHDYGKYRLVEVSHTVQADQYQNTFTALPEAAEYPAPNPTCSPRPACPSWPR</sequence>
<reference evidence="2" key="1">
    <citation type="submission" date="2022-04" db="EMBL/GenBank/DDBJ databases">
        <title>Hymenobacter sp. isolated from the air.</title>
        <authorList>
            <person name="Won M."/>
            <person name="Lee C.-M."/>
            <person name="Woen H.-Y."/>
            <person name="Kwon S.-W."/>
        </authorList>
    </citation>
    <scope>NUCLEOTIDE SEQUENCE</scope>
    <source>
        <strain evidence="2">5116S-3</strain>
    </source>
</reference>
<evidence type="ECO:0000313" key="2">
    <source>
        <dbReference type="EMBL" id="UOQ74810.1"/>
    </source>
</evidence>
<protein>
    <submittedName>
        <fullName evidence="2">Uncharacterized protein</fullName>
    </submittedName>
</protein>
<dbReference type="SUPFAM" id="SSF69279">
    <property type="entry name" value="Phage tail proteins"/>
    <property type="match status" value="1"/>
</dbReference>
<dbReference type="Pfam" id="PF05954">
    <property type="entry name" value="Phage_GPD"/>
    <property type="match status" value="1"/>
</dbReference>
<dbReference type="Gene3D" id="4.10.220.110">
    <property type="match status" value="1"/>
</dbReference>
<dbReference type="Gene3D" id="3.55.50.10">
    <property type="entry name" value="Baseplate protein-like domains"/>
    <property type="match status" value="1"/>
</dbReference>
<accession>A0A8T9QG60</accession>
<proteinExistence type="predicted"/>
<feature type="compositionally biased region" description="Pro residues" evidence="1">
    <location>
        <begin position="275"/>
        <end position="291"/>
    </location>
</feature>
<organism evidence="2 3">
    <name type="scientific">Hymenobacter cellulosilyticus</name>
    <dbReference type="NCBI Taxonomy" id="2932248"/>
    <lineage>
        <taxon>Bacteria</taxon>
        <taxon>Pseudomonadati</taxon>
        <taxon>Bacteroidota</taxon>
        <taxon>Cytophagia</taxon>
        <taxon>Cytophagales</taxon>
        <taxon>Hymenobacteraceae</taxon>
        <taxon>Hymenobacter</taxon>
    </lineage>
</organism>
<gene>
    <name evidence="2" type="ORF">MUN79_13625</name>
</gene>
<keyword evidence="3" id="KW-1185">Reference proteome</keyword>
<evidence type="ECO:0000256" key="1">
    <source>
        <dbReference type="SAM" id="MobiDB-lite"/>
    </source>
</evidence>
<evidence type="ECO:0000313" key="3">
    <source>
        <dbReference type="Proteomes" id="UP000831796"/>
    </source>
</evidence>
<dbReference type="KEGG" id="hcu:MUN79_13625"/>
<dbReference type="Gene3D" id="2.30.110.50">
    <property type="match status" value="1"/>
</dbReference>
<name>A0A8T9QG60_9BACT</name>
<dbReference type="EMBL" id="CP095046">
    <property type="protein sequence ID" value="UOQ74810.1"/>
    <property type="molecule type" value="Genomic_DNA"/>
</dbReference>
<dbReference type="Proteomes" id="UP000831796">
    <property type="component" value="Chromosome"/>
</dbReference>
<dbReference type="RefSeq" id="WP_244678146.1">
    <property type="nucleotide sequence ID" value="NZ_CP095046.1"/>
</dbReference>